<proteinExistence type="predicted"/>
<dbReference type="AlphaFoldDB" id="A0AAE1SS26"/>
<gene>
    <name evidence="1" type="ORF">RND71_005516</name>
</gene>
<dbReference type="Proteomes" id="UP001291623">
    <property type="component" value="Unassembled WGS sequence"/>
</dbReference>
<protein>
    <submittedName>
        <fullName evidence="1">Uncharacterized protein</fullName>
    </submittedName>
</protein>
<sequence>MARMRQQRLKNEAVEDVQIAFAGVPSKRSSDYTSSTFYAGPLGRLTKMFSLIMTKQQYSKVTKSLIGNTQRRNGLQKKGLKKCDAILDDKCSHAPWRCKRELKIERLGTGDCPDCRRKISYGLIATKQPRGRIVGPSSLLERIKSPESDTCPLDRIFDLNRVPSP</sequence>
<accession>A0AAE1SS26</accession>
<reference evidence="1" key="1">
    <citation type="submission" date="2023-12" db="EMBL/GenBank/DDBJ databases">
        <title>Genome assembly of Anisodus tanguticus.</title>
        <authorList>
            <person name="Wang Y.-J."/>
        </authorList>
    </citation>
    <scope>NUCLEOTIDE SEQUENCE</scope>
    <source>
        <strain evidence="1">KB-2021</strain>
        <tissue evidence="1">Leaf</tissue>
    </source>
</reference>
<dbReference type="EMBL" id="JAVYJV010000003">
    <property type="protein sequence ID" value="KAK4374839.1"/>
    <property type="molecule type" value="Genomic_DNA"/>
</dbReference>
<evidence type="ECO:0000313" key="2">
    <source>
        <dbReference type="Proteomes" id="UP001291623"/>
    </source>
</evidence>
<keyword evidence="2" id="KW-1185">Reference proteome</keyword>
<evidence type="ECO:0000313" key="1">
    <source>
        <dbReference type="EMBL" id="KAK4374839.1"/>
    </source>
</evidence>
<comment type="caution">
    <text evidence="1">The sequence shown here is derived from an EMBL/GenBank/DDBJ whole genome shotgun (WGS) entry which is preliminary data.</text>
</comment>
<name>A0AAE1SS26_9SOLA</name>
<organism evidence="1 2">
    <name type="scientific">Anisodus tanguticus</name>
    <dbReference type="NCBI Taxonomy" id="243964"/>
    <lineage>
        <taxon>Eukaryota</taxon>
        <taxon>Viridiplantae</taxon>
        <taxon>Streptophyta</taxon>
        <taxon>Embryophyta</taxon>
        <taxon>Tracheophyta</taxon>
        <taxon>Spermatophyta</taxon>
        <taxon>Magnoliopsida</taxon>
        <taxon>eudicotyledons</taxon>
        <taxon>Gunneridae</taxon>
        <taxon>Pentapetalae</taxon>
        <taxon>asterids</taxon>
        <taxon>lamiids</taxon>
        <taxon>Solanales</taxon>
        <taxon>Solanaceae</taxon>
        <taxon>Solanoideae</taxon>
        <taxon>Hyoscyameae</taxon>
        <taxon>Anisodus</taxon>
    </lineage>
</organism>